<dbReference type="Proteomes" id="UP000813461">
    <property type="component" value="Unassembled WGS sequence"/>
</dbReference>
<organism evidence="2 3">
    <name type="scientific">Paraphoma chrysanthemicola</name>
    <dbReference type="NCBI Taxonomy" id="798071"/>
    <lineage>
        <taxon>Eukaryota</taxon>
        <taxon>Fungi</taxon>
        <taxon>Dikarya</taxon>
        <taxon>Ascomycota</taxon>
        <taxon>Pezizomycotina</taxon>
        <taxon>Dothideomycetes</taxon>
        <taxon>Pleosporomycetidae</taxon>
        <taxon>Pleosporales</taxon>
        <taxon>Pleosporineae</taxon>
        <taxon>Phaeosphaeriaceae</taxon>
        <taxon>Paraphoma</taxon>
    </lineage>
</organism>
<feature type="compositionally biased region" description="Polar residues" evidence="1">
    <location>
        <begin position="10"/>
        <end position="22"/>
    </location>
</feature>
<sequence>MFLRLDSDYPIQTNPSPNQPTYFSPHLPKTCSSTRSPHEYTHAPLTFQQRHNTPFPHFSSLITTTPYPPSSTPSHMSASTHFHPESPLSHLRPHATQRPSPPQSYPTLSYFYPSNPSPLSCPSAFSAPAFPTSALPSSRIQSACFALHGTKS</sequence>
<reference evidence="2" key="1">
    <citation type="journal article" date="2021" name="Nat. Commun.">
        <title>Genetic determinants of endophytism in the Arabidopsis root mycobiome.</title>
        <authorList>
            <person name="Mesny F."/>
            <person name="Miyauchi S."/>
            <person name="Thiergart T."/>
            <person name="Pickel B."/>
            <person name="Atanasova L."/>
            <person name="Karlsson M."/>
            <person name="Huettel B."/>
            <person name="Barry K.W."/>
            <person name="Haridas S."/>
            <person name="Chen C."/>
            <person name="Bauer D."/>
            <person name="Andreopoulos W."/>
            <person name="Pangilinan J."/>
            <person name="LaButti K."/>
            <person name="Riley R."/>
            <person name="Lipzen A."/>
            <person name="Clum A."/>
            <person name="Drula E."/>
            <person name="Henrissat B."/>
            <person name="Kohler A."/>
            <person name="Grigoriev I.V."/>
            <person name="Martin F.M."/>
            <person name="Hacquard S."/>
        </authorList>
    </citation>
    <scope>NUCLEOTIDE SEQUENCE</scope>
    <source>
        <strain evidence="2">MPI-SDFR-AT-0120</strain>
    </source>
</reference>
<keyword evidence="3" id="KW-1185">Reference proteome</keyword>
<protein>
    <submittedName>
        <fullName evidence="2">Uncharacterized protein</fullName>
    </submittedName>
</protein>
<evidence type="ECO:0000256" key="1">
    <source>
        <dbReference type="SAM" id="MobiDB-lite"/>
    </source>
</evidence>
<feature type="region of interest" description="Disordered" evidence="1">
    <location>
        <begin position="58"/>
        <end position="108"/>
    </location>
</feature>
<accession>A0A8K0R680</accession>
<gene>
    <name evidence="2" type="ORF">FB567DRAFT_525375</name>
</gene>
<evidence type="ECO:0000313" key="2">
    <source>
        <dbReference type="EMBL" id="KAH7087626.1"/>
    </source>
</evidence>
<dbReference type="AlphaFoldDB" id="A0A8K0R680"/>
<feature type="region of interest" description="Disordered" evidence="1">
    <location>
        <begin position="1"/>
        <end position="23"/>
    </location>
</feature>
<evidence type="ECO:0000313" key="3">
    <source>
        <dbReference type="Proteomes" id="UP000813461"/>
    </source>
</evidence>
<name>A0A8K0R680_9PLEO</name>
<proteinExistence type="predicted"/>
<dbReference type="EMBL" id="JAGMVJ010000009">
    <property type="protein sequence ID" value="KAH7087626.1"/>
    <property type="molecule type" value="Genomic_DNA"/>
</dbReference>
<comment type="caution">
    <text evidence="2">The sequence shown here is derived from an EMBL/GenBank/DDBJ whole genome shotgun (WGS) entry which is preliminary data.</text>
</comment>